<dbReference type="Gene3D" id="2.40.160.60">
    <property type="entry name" value="Outer membrane protein transport protein (OMPP1/FadL/TodX)"/>
    <property type="match status" value="1"/>
</dbReference>
<gene>
    <name evidence="8" type="primary">fadL</name>
    <name evidence="8" type="ordered locus">HRM2_39360</name>
</gene>
<dbReference type="Pfam" id="PF03349">
    <property type="entry name" value="Toluene_X"/>
    <property type="match status" value="1"/>
</dbReference>
<reference evidence="8 9" key="1">
    <citation type="journal article" date="2009" name="Environ. Microbiol.">
        <title>Genome sequence of Desulfobacterium autotrophicum HRM2, a marine sulfate reducer oxidizing organic carbon completely to carbon dioxide.</title>
        <authorList>
            <person name="Strittmatter A.W."/>
            <person name="Liesegang H."/>
            <person name="Rabus R."/>
            <person name="Decker I."/>
            <person name="Amann J."/>
            <person name="Andres S."/>
            <person name="Henne A."/>
            <person name="Fricke W.F."/>
            <person name="Martinez-Arias R."/>
            <person name="Bartels D."/>
            <person name="Goesmann A."/>
            <person name="Krause L."/>
            <person name="Puehler A."/>
            <person name="Klenk H.P."/>
            <person name="Richter M."/>
            <person name="Schuler M."/>
            <person name="Gloeckner F.O."/>
            <person name="Meyerdierks A."/>
            <person name="Gottschalk G."/>
            <person name="Amann R."/>
        </authorList>
    </citation>
    <scope>NUCLEOTIDE SEQUENCE [LARGE SCALE GENOMIC DNA]</scope>
    <source>
        <strain evidence="9">ATCC 43914 / DSM 3382 / HRM2</strain>
    </source>
</reference>
<dbReference type="PANTHER" id="PTHR35093">
    <property type="entry name" value="OUTER MEMBRANE PROTEIN NMB0088-RELATED"/>
    <property type="match status" value="1"/>
</dbReference>
<comment type="subcellular location">
    <subcellularLocation>
        <location evidence="1">Cell outer membrane</location>
        <topology evidence="1">Multi-pass membrane protein</topology>
    </subcellularLocation>
</comment>
<dbReference type="GO" id="GO:0015483">
    <property type="term" value="F:long-chain fatty acid transporting porin activity"/>
    <property type="evidence" value="ECO:0007669"/>
    <property type="project" value="TreeGrafter"/>
</dbReference>
<protein>
    <submittedName>
        <fullName evidence="8">FadL</fullName>
    </submittedName>
</protein>
<dbReference type="eggNOG" id="COG2067">
    <property type="taxonomic scope" value="Bacteria"/>
</dbReference>
<keyword evidence="9" id="KW-1185">Reference proteome</keyword>
<comment type="similarity">
    <text evidence="2">Belongs to the OmpP1/FadL family.</text>
</comment>
<evidence type="ECO:0000256" key="1">
    <source>
        <dbReference type="ARBA" id="ARBA00004571"/>
    </source>
</evidence>
<dbReference type="EMBL" id="CP001087">
    <property type="protein sequence ID" value="ACN16994.1"/>
    <property type="molecule type" value="Genomic_DNA"/>
</dbReference>
<dbReference type="Proteomes" id="UP000000442">
    <property type="component" value="Chromosome"/>
</dbReference>
<organism evidence="8 9">
    <name type="scientific">Desulforapulum autotrophicum (strain ATCC 43914 / DSM 3382 / VKM B-1955 / HRM2)</name>
    <name type="common">Desulfobacterium autotrophicum</name>
    <dbReference type="NCBI Taxonomy" id="177437"/>
    <lineage>
        <taxon>Bacteria</taxon>
        <taxon>Pseudomonadati</taxon>
        <taxon>Thermodesulfobacteriota</taxon>
        <taxon>Desulfobacteria</taxon>
        <taxon>Desulfobacterales</taxon>
        <taxon>Desulfobacteraceae</taxon>
        <taxon>Desulforapulum</taxon>
    </lineage>
</organism>
<sequence length="433" mass="47022">MKFRYSGFALAPVLMLLVVLSSSYSYGAGFGIFTQGAKALGQANAVVAHLDSPSAVFFNPALINQLSGTQMEFGTTLVVPTREFKSDLTGETYHNEDNVYFPSTVYMTHAFTDRISAGLGCFVPFGLGTNWDDHWEGRYIATSSEIQTYMVNPVISYRLSPRVSLAAGVDFLWLDTTLEQRVNSAGIGSLLGFSKAYELSDGNQKFSGDGNGVGYNLGLAVAFTDKLTFGASYRSKVTVDIDGDVVFSDIPDALASTGILPDTNGNADMTLPAQFTAGVAYAFTDQLTVEVGMRWEGWSCFDSLEIEMDQAVLNQTSQTIEKKWHDTWTYNIGAEYQLTKQLALSAGYLYQENAVPDDTFEPSTPDSDCHLFCLGGSYGWKRASLALSYGYQLNLDRDKDNNVGLASAGEANIANGTYSGNLHLVSASLTVMF</sequence>
<name>C0QBJ2_DESAH</name>
<keyword evidence="3" id="KW-1134">Transmembrane beta strand</keyword>
<dbReference type="STRING" id="177437.HRM2_39360"/>
<proteinExistence type="inferred from homology"/>
<evidence type="ECO:0000256" key="6">
    <source>
        <dbReference type="ARBA" id="ARBA00023136"/>
    </source>
</evidence>
<dbReference type="SUPFAM" id="SSF56935">
    <property type="entry name" value="Porins"/>
    <property type="match status" value="1"/>
</dbReference>
<evidence type="ECO:0000256" key="2">
    <source>
        <dbReference type="ARBA" id="ARBA00008163"/>
    </source>
</evidence>
<dbReference type="PANTHER" id="PTHR35093:SF8">
    <property type="entry name" value="OUTER MEMBRANE PROTEIN NMB0088-RELATED"/>
    <property type="match status" value="1"/>
</dbReference>
<keyword evidence="7" id="KW-0998">Cell outer membrane</keyword>
<evidence type="ECO:0000256" key="3">
    <source>
        <dbReference type="ARBA" id="ARBA00022452"/>
    </source>
</evidence>
<evidence type="ECO:0000313" key="8">
    <source>
        <dbReference type="EMBL" id="ACN16994.1"/>
    </source>
</evidence>
<keyword evidence="4" id="KW-0812">Transmembrane</keyword>
<keyword evidence="6" id="KW-0472">Membrane</keyword>
<dbReference type="HOGENOM" id="CLU_035981_2_1_7"/>
<keyword evidence="5" id="KW-0732">Signal</keyword>
<dbReference type="GO" id="GO:0009279">
    <property type="term" value="C:cell outer membrane"/>
    <property type="evidence" value="ECO:0007669"/>
    <property type="project" value="UniProtKB-SubCell"/>
</dbReference>
<dbReference type="InterPro" id="IPR005017">
    <property type="entry name" value="OMPP1/FadL/TodX"/>
</dbReference>
<evidence type="ECO:0000256" key="4">
    <source>
        <dbReference type="ARBA" id="ARBA00022692"/>
    </source>
</evidence>
<dbReference type="KEGG" id="dat:HRM2_39360"/>
<dbReference type="AlphaFoldDB" id="C0QBJ2"/>
<evidence type="ECO:0000256" key="5">
    <source>
        <dbReference type="ARBA" id="ARBA00022729"/>
    </source>
</evidence>
<evidence type="ECO:0000256" key="7">
    <source>
        <dbReference type="ARBA" id="ARBA00023237"/>
    </source>
</evidence>
<accession>C0QBJ2</accession>
<evidence type="ECO:0000313" key="9">
    <source>
        <dbReference type="Proteomes" id="UP000000442"/>
    </source>
</evidence>